<feature type="compositionally biased region" description="Low complexity" evidence="1">
    <location>
        <begin position="253"/>
        <end position="264"/>
    </location>
</feature>
<dbReference type="EMBL" id="JAGIOP010000001">
    <property type="protein sequence ID" value="MBP2451897.1"/>
    <property type="molecule type" value="Genomic_DNA"/>
</dbReference>
<comment type="caution">
    <text evidence="3">The sequence shown here is derived from an EMBL/GenBank/DDBJ whole genome shotgun (WGS) entry which is preliminary data.</text>
</comment>
<name>A0ABS4ZQW9_9MYCO</name>
<feature type="compositionally biased region" description="Basic and acidic residues" evidence="1">
    <location>
        <begin position="173"/>
        <end position="195"/>
    </location>
</feature>
<feature type="compositionally biased region" description="Basic and acidic residues" evidence="1">
    <location>
        <begin position="204"/>
        <end position="217"/>
    </location>
</feature>
<reference evidence="3 4" key="1">
    <citation type="submission" date="2021-03" db="EMBL/GenBank/DDBJ databases">
        <title>Sequencing the genomes of 1000 actinobacteria strains.</title>
        <authorList>
            <person name="Klenk H.-P."/>
        </authorList>
    </citation>
    <scope>NUCLEOTIDE SEQUENCE [LARGE SCALE GENOMIC DNA]</scope>
    <source>
        <strain evidence="3 4">DSM 46713</strain>
    </source>
</reference>
<feature type="region of interest" description="Disordered" evidence="1">
    <location>
        <begin position="173"/>
        <end position="287"/>
    </location>
</feature>
<feature type="compositionally biased region" description="Basic and acidic residues" evidence="1">
    <location>
        <begin position="233"/>
        <end position="250"/>
    </location>
</feature>
<dbReference type="RefSeq" id="WP_307869983.1">
    <property type="nucleotide sequence ID" value="NZ_JAGIOP010000001.1"/>
</dbReference>
<feature type="region of interest" description="Disordered" evidence="1">
    <location>
        <begin position="324"/>
        <end position="351"/>
    </location>
</feature>
<feature type="domain" description="Tox-REase-5" evidence="2">
    <location>
        <begin position="640"/>
        <end position="734"/>
    </location>
</feature>
<keyword evidence="4" id="KW-1185">Reference proteome</keyword>
<dbReference type="Pfam" id="PF15648">
    <property type="entry name" value="Tox-REase-5"/>
    <property type="match status" value="1"/>
</dbReference>
<proteinExistence type="predicted"/>
<evidence type="ECO:0000259" key="2">
    <source>
        <dbReference type="Pfam" id="PF15648"/>
    </source>
</evidence>
<organism evidence="3 4">
    <name type="scientific">Mycolicibacterium lutetiense</name>
    <dbReference type="NCBI Taxonomy" id="1641992"/>
    <lineage>
        <taxon>Bacteria</taxon>
        <taxon>Bacillati</taxon>
        <taxon>Actinomycetota</taxon>
        <taxon>Actinomycetes</taxon>
        <taxon>Mycobacteriales</taxon>
        <taxon>Mycobacteriaceae</taxon>
        <taxon>Mycolicibacterium</taxon>
    </lineage>
</organism>
<gene>
    <name evidence="3" type="ORF">JOF57_001782</name>
</gene>
<dbReference type="InterPro" id="IPR028904">
    <property type="entry name" value="Tox-REase-5_dom"/>
</dbReference>
<protein>
    <recommendedName>
        <fullName evidence="2">Tox-REase-5 domain-containing protein</fullName>
    </recommendedName>
</protein>
<evidence type="ECO:0000256" key="1">
    <source>
        <dbReference type="SAM" id="MobiDB-lite"/>
    </source>
</evidence>
<evidence type="ECO:0000313" key="3">
    <source>
        <dbReference type="EMBL" id="MBP2451897.1"/>
    </source>
</evidence>
<dbReference type="Proteomes" id="UP000694460">
    <property type="component" value="Unassembled WGS sequence"/>
</dbReference>
<evidence type="ECO:0000313" key="4">
    <source>
        <dbReference type="Proteomes" id="UP000694460"/>
    </source>
</evidence>
<feature type="region of interest" description="Disordered" evidence="1">
    <location>
        <begin position="501"/>
        <end position="621"/>
    </location>
</feature>
<accession>A0ABS4ZQW9</accession>
<sequence>MSAAPSGRFTTRSEIEDLTTSDFSDAAARWRTAADQSDEVFDRHRQNIASPGGTTWEGDAKDAALDCATADGVVAGDQNGVVREAAGIAEDAVTDINAAQREVVAAITTAENDGFTVSEDLKVTDARKYDINTIAERNKAAAEHAEDIRWYAERLGQTVAFAEGRLQAKAGELEGIRFEGEGEGRDGEGEGRDGEPTVQLVDNKVQDKPSDDGKGEKPGAAPGQIGPFAVPKSVEDAAKKDGLKPEEKPAASDVGGDLGDLLGVNDPPAAGAEPKPSAPPISPQAVEQFKSQARNLLRQQGVPPDQIESQVNAMVADAQRMNAALADSAAHTPAKPDTTPGPAPVDTRSFGEKLGDGFNNFVKEAHDQFYNRLDSTVETLQNLTGTGGEGRPGVLESWQQLGEAAVENHMKDPLHLRDPMGPLGPWGAVNGVVDDIPEMIENPGKHAGDVLFDATAMAATAPLGAEGLLGKSMLPELGALERGVLPEVGALERGVVPVVPHTAEPPVVPHTAEPPVAPRTAEAPPIPHSAEPVAPHTAEPPPVPHTADPPAGHHTPSADAPVEHSAPAPDTPAHHVPDQVPTHRPPAPDTFDPGQGLHYPSADSHHPGMWPPQTPDITYNKAEGQSGWTHIQHNVDKDWLPYQGQIGGVERTPEGAMPEWSQINPETGAKVDFDGHDYRGPQEVFLEAKDGFRGLAFAPDNSYWEGRAEKALAQVQRQLEAIPPDAVLEWHVSDPYGAAALRQLFQDRQIYDVDVFYTPKAP</sequence>